<dbReference type="EMBL" id="JBGMEK010000010">
    <property type="protein sequence ID" value="MFA0810662.1"/>
    <property type="molecule type" value="Genomic_DNA"/>
</dbReference>
<dbReference type="RefSeq" id="WP_371838234.1">
    <property type="nucleotide sequence ID" value="NZ_JBGMEK010000010.1"/>
</dbReference>
<accession>A0ABV4NY40</accession>
<protein>
    <submittedName>
        <fullName evidence="2">YdbH domain-containing protein</fullName>
    </submittedName>
</protein>
<dbReference type="Proteomes" id="UP001569428">
    <property type="component" value="Unassembled WGS sequence"/>
</dbReference>
<name>A0ABV4NY40_9GAMM</name>
<dbReference type="Pfam" id="PF11739">
    <property type="entry name" value="YdbH-like"/>
    <property type="match status" value="1"/>
</dbReference>
<evidence type="ECO:0000256" key="1">
    <source>
        <dbReference type="SAM" id="MobiDB-lite"/>
    </source>
</evidence>
<reference evidence="2 3" key="1">
    <citation type="submission" date="2024-08" db="EMBL/GenBank/DDBJ databases">
        <authorList>
            <person name="Ishaq N."/>
        </authorList>
    </citation>
    <scope>NUCLEOTIDE SEQUENCE [LARGE SCALE GENOMIC DNA]</scope>
    <source>
        <strain evidence="2 3">DSM 18651</strain>
    </source>
</reference>
<sequence length="996" mass="109439">MRKLRILIISLTVFLAFLLIGSWWKKDIVASQLVNLFAGEVVIQKLSGLELSFRQVSIRQVQLKSNRGSSLVLDDVNIIYPFHIIYDRDNTQKIELSITRLTRHAGKEPQSVVPAPPQSNPSKESTLSLDGFTRNIVRYMPGKVSVKQILLDNSFEAGPLNITRRDNTITLESPYKTSRLNELHLSLQASLSSAKIGLDTEIYSIPSEILSQAKVNLIKEGEEEWKFNARATVNLEAVTPILDAVQLTTGLATDGLTASGQVVMNASSYIPDNIISFPNYQHILLQFETENLKASIPFKPINSKVEARLSTDSPIEVKLKSLIPFIPGAITGSGTIDASLTGNASHKQSLLDLNFEAASSANVPKLQLQGSIFLAATEPLLNSQLWHKYVPSLSISNPKGKVGFQSAVLLHPLGTPTPGENWIDEFHFIFLPESQFRFDTVLSDLPENAPLHSTGLSQSQVQVEVRKKIKVLGKNSSPKHIKTEIIEGAVTANLQAKESSTVILTQINEIQCQISNLAKCDLEITAKAPKLADKISGVTLANLDSSGKLHIKKDSNTQILQLTQIKATAEEIKGKEFQVKMAKLGIPVINCKIAQLTTDCKSKLWNNTFENLASEYFAFSGDINLSNINLKITQGAIELNSNFVGKDLEIQTPENYSAKASLKGAFSLQGDKIEGNSQLIVGSIKVDSDWQHNMELATGTIHFSIPEVIFDPQHNLRQAIHGLPVDIVSGKLSAKGTASWPQQPQDILRLSLNNIAAVYKDSFATGVEGDVLIKAADGHWVTPKPQSLSIQSIDAGLPLENIHFSLSLDKNQNLILRNLSADFLNGKVTTEALVWNLANEERSSTLYAQDVSLEQLALETESENFKASGRLNLTIPITTGPDGITVKNGHLEALKPGGRLRYYGAFSPQMLADNPQLKLIANALEDYDFRSLEGSMEYPPNGDLQLRLKLVGRSESVDSERDLVINLNLENNIPAMLRSLQASRDLTEALEMRLDQ</sequence>
<keyword evidence="3" id="KW-1185">Reference proteome</keyword>
<evidence type="ECO:0000313" key="2">
    <source>
        <dbReference type="EMBL" id="MFA0810662.1"/>
    </source>
</evidence>
<evidence type="ECO:0000313" key="3">
    <source>
        <dbReference type="Proteomes" id="UP001569428"/>
    </source>
</evidence>
<gene>
    <name evidence="2" type="ORF">ACCI49_06990</name>
</gene>
<comment type="caution">
    <text evidence="2">The sequence shown here is derived from an EMBL/GenBank/DDBJ whole genome shotgun (WGS) entry which is preliminary data.</text>
</comment>
<feature type="region of interest" description="Disordered" evidence="1">
    <location>
        <begin position="105"/>
        <end position="126"/>
    </location>
</feature>
<proteinExistence type="predicted"/>
<organism evidence="2 3">
    <name type="scientific">Microbulbifer epialgicus</name>
    <dbReference type="NCBI Taxonomy" id="393907"/>
    <lineage>
        <taxon>Bacteria</taxon>
        <taxon>Pseudomonadati</taxon>
        <taxon>Pseudomonadota</taxon>
        <taxon>Gammaproteobacteria</taxon>
        <taxon>Cellvibrionales</taxon>
        <taxon>Microbulbiferaceae</taxon>
        <taxon>Microbulbifer</taxon>
    </lineage>
</organism>
<dbReference type="InterPro" id="IPR021730">
    <property type="entry name" value="YdbH"/>
</dbReference>